<keyword evidence="3" id="KW-1185">Reference proteome</keyword>
<protein>
    <recommendedName>
        <fullName evidence="1">Polynucleotide kinase PNKP phosphatase domain-containing protein</fullName>
    </recommendedName>
</protein>
<dbReference type="eggNOG" id="arCOG07435">
    <property type="taxonomic scope" value="Archaea"/>
</dbReference>
<dbReference type="EMBL" id="CP000852">
    <property type="protein sequence ID" value="ABW01205.1"/>
    <property type="molecule type" value="Genomic_DNA"/>
</dbReference>
<dbReference type="InterPro" id="IPR036412">
    <property type="entry name" value="HAD-like_sf"/>
</dbReference>
<sequence length="145" mass="16142">MAVAYVSFDIDGTLVDSTSRLKLCYVNGFIDWDCFLDCSKLHLDSPLVNAIEYANSLARRKLGILLLTGRPERMRQCTVKQLTGYGLLGFVDLIMRPNDNHDPDPVYKAQALAKVLSKYPVVVHFDDNPDTVRAIRGIGVDAVLV</sequence>
<evidence type="ECO:0000313" key="3">
    <source>
        <dbReference type="Proteomes" id="UP000001137"/>
    </source>
</evidence>
<dbReference type="Gene3D" id="3.40.50.1000">
    <property type="entry name" value="HAD superfamily/HAD-like"/>
    <property type="match status" value="1"/>
</dbReference>
<reference evidence="2 3" key="1">
    <citation type="submission" date="2007-10" db="EMBL/GenBank/DDBJ databases">
        <title>Complete sequence of Caldivirga maquilingensis IC-167.</title>
        <authorList>
            <consortium name="US DOE Joint Genome Institute"/>
            <person name="Copeland A."/>
            <person name="Lucas S."/>
            <person name="Lapidus A."/>
            <person name="Barry K."/>
            <person name="Glavina del Rio T."/>
            <person name="Dalin E."/>
            <person name="Tice H."/>
            <person name="Pitluck S."/>
            <person name="Saunders E."/>
            <person name="Brettin T."/>
            <person name="Bruce D."/>
            <person name="Detter J.C."/>
            <person name="Han C."/>
            <person name="Schmutz J."/>
            <person name="Larimer F."/>
            <person name="Land M."/>
            <person name="Hauser L."/>
            <person name="Kyrpides N."/>
            <person name="Ivanova N."/>
            <person name="Biddle J.F."/>
            <person name="Zhang Z."/>
            <person name="Fitz-Gibbon S.T."/>
            <person name="Lowe T.M."/>
            <person name="Saltikov C."/>
            <person name="House C.H."/>
            <person name="Richardson P."/>
        </authorList>
    </citation>
    <scope>NUCLEOTIDE SEQUENCE [LARGE SCALE GENOMIC DNA]</scope>
    <source>
        <strain evidence="3">ATCC 700844 / DSM 13496 / JCM 10307 / IC-167</strain>
    </source>
</reference>
<dbReference type="AlphaFoldDB" id="A8MBB5"/>
<dbReference type="GeneID" id="5709522"/>
<feature type="domain" description="Polynucleotide kinase PNKP phosphatase" evidence="1">
    <location>
        <begin position="6"/>
        <end position="142"/>
    </location>
</feature>
<dbReference type="HOGENOM" id="CLU_136586_0_0_2"/>
<accession>A8MBB5</accession>
<proteinExistence type="predicted"/>
<organism evidence="2 3">
    <name type="scientific">Caldivirga maquilingensis (strain ATCC 700844 / DSM 13496 / JCM 10307 / IC-167)</name>
    <dbReference type="NCBI Taxonomy" id="397948"/>
    <lineage>
        <taxon>Archaea</taxon>
        <taxon>Thermoproteota</taxon>
        <taxon>Thermoprotei</taxon>
        <taxon>Thermoproteales</taxon>
        <taxon>Thermoproteaceae</taxon>
        <taxon>Caldivirga</taxon>
    </lineage>
</organism>
<gene>
    <name evidence="2" type="ordered locus">Cmaq_0359</name>
</gene>
<dbReference type="KEGG" id="cma:Cmaq_0359"/>
<dbReference type="Pfam" id="PF25109">
    <property type="entry name" value="HAD_PNKP"/>
    <property type="match status" value="1"/>
</dbReference>
<evidence type="ECO:0000313" key="2">
    <source>
        <dbReference type="EMBL" id="ABW01205.1"/>
    </source>
</evidence>
<dbReference type="InterPro" id="IPR056782">
    <property type="entry name" value="HAD_PNKP"/>
</dbReference>
<dbReference type="Proteomes" id="UP000001137">
    <property type="component" value="Chromosome"/>
</dbReference>
<dbReference type="STRING" id="397948.Cmaq_0359"/>
<dbReference type="OrthoDB" id="24721at2157"/>
<dbReference type="RefSeq" id="WP_012185425.1">
    <property type="nucleotide sequence ID" value="NC_009954.1"/>
</dbReference>
<dbReference type="SUPFAM" id="SSF56784">
    <property type="entry name" value="HAD-like"/>
    <property type="match status" value="1"/>
</dbReference>
<name>A8MBB5_CALMQ</name>
<dbReference type="InterPro" id="IPR023214">
    <property type="entry name" value="HAD_sf"/>
</dbReference>
<evidence type="ECO:0000259" key="1">
    <source>
        <dbReference type="Pfam" id="PF25109"/>
    </source>
</evidence>